<reference evidence="10" key="1">
    <citation type="journal article" date="2012" name="Nature">
        <title>The tomato genome sequence provides insights into fleshy fruit evolution.</title>
        <authorList>
            <consortium name="Tomato Genome Consortium"/>
        </authorList>
    </citation>
    <scope>NUCLEOTIDE SEQUENCE [LARGE SCALE GENOMIC DNA]</scope>
    <source>
        <strain evidence="10">cv. Heinz 1706</strain>
    </source>
</reference>
<organism evidence="10">
    <name type="scientific">Solanum lycopersicum</name>
    <name type="common">Tomato</name>
    <name type="synonym">Lycopersicon esculentum</name>
    <dbReference type="NCBI Taxonomy" id="4081"/>
    <lineage>
        <taxon>Eukaryota</taxon>
        <taxon>Viridiplantae</taxon>
        <taxon>Streptophyta</taxon>
        <taxon>Embryophyta</taxon>
        <taxon>Tracheophyta</taxon>
        <taxon>Spermatophyta</taxon>
        <taxon>Magnoliopsida</taxon>
        <taxon>eudicotyledons</taxon>
        <taxon>Gunneridae</taxon>
        <taxon>Pentapetalae</taxon>
        <taxon>asterids</taxon>
        <taxon>lamiids</taxon>
        <taxon>Solanales</taxon>
        <taxon>Solanaceae</taxon>
        <taxon>Solanoideae</taxon>
        <taxon>Solaneae</taxon>
        <taxon>Solanum</taxon>
        <taxon>Solanum subgen. Lycopersicon</taxon>
    </lineage>
</organism>
<accession>A0A3Q7F8L6</accession>
<evidence type="ECO:0000256" key="2">
    <source>
        <dbReference type="ARBA" id="ARBA00006948"/>
    </source>
</evidence>
<keyword evidence="3 7" id="KW-0812">Transmembrane</keyword>
<dbReference type="InterPro" id="IPR017451">
    <property type="entry name" value="F-box-assoc_interact_dom"/>
</dbReference>
<feature type="transmembrane region" description="Helical" evidence="7">
    <location>
        <begin position="196"/>
        <end position="217"/>
    </location>
</feature>
<dbReference type="PANTHER" id="PTHR46285">
    <property type="entry name" value="PROTEINASE INHIBITOR I4, SERPIN (DUF716)-RELATED"/>
    <property type="match status" value="1"/>
</dbReference>
<dbReference type="InterPro" id="IPR013187">
    <property type="entry name" value="F-box-assoc_dom_typ3"/>
</dbReference>
<dbReference type="Proteomes" id="UP000004994">
    <property type="component" value="Chromosome 2"/>
</dbReference>
<keyword evidence="11" id="KW-1185">Reference proteome</keyword>
<evidence type="ECO:0000256" key="6">
    <source>
        <dbReference type="SAM" id="MobiDB-lite"/>
    </source>
</evidence>
<feature type="transmembrane region" description="Helical" evidence="7">
    <location>
        <begin position="127"/>
        <end position="145"/>
    </location>
</feature>
<dbReference type="Pfam" id="PF04819">
    <property type="entry name" value="DUF716"/>
    <property type="match status" value="1"/>
</dbReference>
<dbReference type="CDD" id="cd22157">
    <property type="entry name" value="F-box_AtFBW1-like"/>
    <property type="match status" value="1"/>
</dbReference>
<reference evidence="10" key="2">
    <citation type="submission" date="2019-01" db="UniProtKB">
        <authorList>
            <consortium name="EnsemblPlants"/>
        </authorList>
    </citation>
    <scope>IDENTIFICATION</scope>
    <source>
        <strain evidence="10">cv. Heinz 1706</strain>
    </source>
</reference>
<proteinExistence type="inferred from homology"/>
<evidence type="ECO:0000256" key="1">
    <source>
        <dbReference type="ARBA" id="ARBA00004141"/>
    </source>
</evidence>
<dbReference type="InterPro" id="IPR001810">
    <property type="entry name" value="F-box_dom"/>
</dbReference>
<dbReference type="PANTHER" id="PTHR46285:SF7">
    <property type="entry name" value="OS06G0238900 PROTEIN"/>
    <property type="match status" value="1"/>
</dbReference>
<dbReference type="GO" id="GO:0016020">
    <property type="term" value="C:membrane"/>
    <property type="evidence" value="ECO:0007669"/>
    <property type="project" value="UniProtKB-SubCell"/>
</dbReference>
<feature type="compositionally biased region" description="Low complexity" evidence="6">
    <location>
        <begin position="31"/>
        <end position="41"/>
    </location>
</feature>
<evidence type="ECO:0000313" key="11">
    <source>
        <dbReference type="Proteomes" id="UP000004994"/>
    </source>
</evidence>
<feature type="transmembrane region" description="Helical" evidence="7">
    <location>
        <begin position="60"/>
        <end position="81"/>
    </location>
</feature>
<dbReference type="Pfam" id="PF00646">
    <property type="entry name" value="F-box"/>
    <property type="match status" value="1"/>
</dbReference>
<dbReference type="Pfam" id="PF08268">
    <property type="entry name" value="FBA_3"/>
    <property type="match status" value="1"/>
</dbReference>
<dbReference type="InterPro" id="IPR006904">
    <property type="entry name" value="DUF716"/>
</dbReference>
<dbReference type="EnsemblPlants" id="Solyc02g087270.3.1">
    <property type="protein sequence ID" value="Solyc02g087270.3.1"/>
    <property type="gene ID" value="Solyc02g087270.3"/>
</dbReference>
<evidence type="ECO:0000256" key="3">
    <source>
        <dbReference type="ARBA" id="ARBA00022692"/>
    </source>
</evidence>
<dbReference type="PaxDb" id="4081-Solyc02g087260.1.1"/>
<dbReference type="NCBIfam" id="TIGR01640">
    <property type="entry name" value="F_box_assoc_1"/>
    <property type="match status" value="1"/>
</dbReference>
<feature type="region of interest" description="Disordered" evidence="6">
    <location>
        <begin position="30"/>
        <end position="52"/>
    </location>
</feature>
<feature type="transmembrane region" description="Helical" evidence="7">
    <location>
        <begin position="238"/>
        <end position="264"/>
    </location>
</feature>
<dbReference type="Gramene" id="Solyc02g087270.3.1">
    <property type="protein sequence ID" value="Solyc02g087270.3.1"/>
    <property type="gene ID" value="Solyc02g087270.3"/>
</dbReference>
<comment type="subcellular location">
    <subcellularLocation>
        <location evidence="1">Membrane</location>
        <topology evidence="1">Multi-pass membrane protein</topology>
    </subcellularLocation>
</comment>
<dbReference type="InParanoid" id="A0A3Q7F8L6"/>
<feature type="transmembrane region" description="Helical" evidence="7">
    <location>
        <begin position="157"/>
        <end position="176"/>
    </location>
</feature>
<dbReference type="STRING" id="4081.A0A3Q7F8L6"/>
<keyword evidence="5 7" id="KW-0472">Membrane</keyword>
<feature type="domain" description="F-box associated beta-propeller type 3" evidence="9">
    <location>
        <begin position="414"/>
        <end position="578"/>
    </location>
</feature>
<sequence length="596" mass="66764">MGLFSYTVAGGGFILIGAWESLVSSSGALKNSSPSSTTQSPPQNPSTDKHEQDSVFSSSVTFVLILILSFLFVLDSLLSFFDALNSKDNIGSVLQLQVIAISLLFFLYSVLGLMTRLKSSFHLPSPILNLLCLFAFAEEFLLFYLQRKDPSGVENRYYNLLLVPIAICAFCSFLELKNPKSNYTRLGRGIGLILQGTWTLQMGFAFFSDLIAQGCYLHQRSRGNYTVKCKGHPQYHRGGAIATLQFNCHLALLVTVITFVYSIVCKKHGIGREHMRYRPIGAEMQHLEIDICSFPSIPRSTRSQQHDPPGSISPSLSSVAMVLVLIFVCGPNLVFPNHNSDNKNGNSQEEIIMDMLIRLPVKSLFRFKCVSNSWRALICEPSFKKQHHLNHAKNDKLLLLRIVKDSNTVFYGSSLLTTTPPQHLNIRDVQESLCVPQCVPWYYHIYGSCNGLFLIGAEQKCFLWNPSTRESILLPSHWDKFFHGYIHGLAYDPTSDDYKFVNIPEDKRAPTEILSLKTGSWRKIYGGYCSLPSANMEYFTLLRGAFHWLTCSVDGMFSLISFNISNEVFGGLPLSKEMPMVCDIIEEGVKVLGGNA</sequence>
<dbReference type="InterPro" id="IPR036047">
    <property type="entry name" value="F-box-like_dom_sf"/>
</dbReference>
<protein>
    <submittedName>
        <fullName evidence="10">Uncharacterized protein</fullName>
    </submittedName>
</protein>
<evidence type="ECO:0000313" key="10">
    <source>
        <dbReference type="EnsemblPlants" id="Solyc02g087270.3.1"/>
    </source>
</evidence>
<evidence type="ECO:0000256" key="7">
    <source>
        <dbReference type="SAM" id="Phobius"/>
    </source>
</evidence>
<evidence type="ECO:0000259" key="8">
    <source>
        <dbReference type="Pfam" id="PF00646"/>
    </source>
</evidence>
<comment type="similarity">
    <text evidence="2">Belongs to the TMEM45 family.</text>
</comment>
<feature type="domain" description="F-box" evidence="8">
    <location>
        <begin position="356"/>
        <end position="385"/>
    </location>
</feature>
<keyword evidence="4 7" id="KW-1133">Transmembrane helix</keyword>
<evidence type="ECO:0000259" key="9">
    <source>
        <dbReference type="Pfam" id="PF08268"/>
    </source>
</evidence>
<feature type="transmembrane region" description="Helical" evidence="7">
    <location>
        <begin position="93"/>
        <end position="115"/>
    </location>
</feature>
<dbReference type="AlphaFoldDB" id="A0A3Q7F8L6"/>
<evidence type="ECO:0000256" key="5">
    <source>
        <dbReference type="ARBA" id="ARBA00023136"/>
    </source>
</evidence>
<name>A0A3Q7F8L6_SOLLC</name>
<dbReference type="SUPFAM" id="SSF81383">
    <property type="entry name" value="F-box domain"/>
    <property type="match status" value="1"/>
</dbReference>
<evidence type="ECO:0000256" key="4">
    <source>
        <dbReference type="ARBA" id="ARBA00022989"/>
    </source>
</evidence>